<evidence type="ECO:0000313" key="4">
    <source>
        <dbReference type="Proteomes" id="UP001056937"/>
    </source>
</evidence>
<evidence type="ECO:0000313" key="3">
    <source>
        <dbReference type="EMBL" id="USI73779.1"/>
    </source>
</evidence>
<keyword evidence="4" id="KW-1185">Reference proteome</keyword>
<organism evidence="3 4">
    <name type="scientific">Sphingomonas morindae</name>
    <dbReference type="NCBI Taxonomy" id="1541170"/>
    <lineage>
        <taxon>Bacteria</taxon>
        <taxon>Pseudomonadati</taxon>
        <taxon>Pseudomonadota</taxon>
        <taxon>Alphaproteobacteria</taxon>
        <taxon>Sphingomonadales</taxon>
        <taxon>Sphingomonadaceae</taxon>
        <taxon>Sphingomonas</taxon>
    </lineage>
</organism>
<dbReference type="Pfam" id="PF12200">
    <property type="entry name" value="DUF3597"/>
    <property type="match status" value="1"/>
</dbReference>
<dbReference type="SUPFAM" id="SSF158634">
    <property type="entry name" value="RPA2825-like"/>
    <property type="match status" value="1"/>
</dbReference>
<name>A0ABY4XA23_9SPHN</name>
<protein>
    <submittedName>
        <fullName evidence="3">DUF3597 domain-containing protein</fullName>
    </submittedName>
</protein>
<feature type="compositionally biased region" description="Low complexity" evidence="1">
    <location>
        <begin position="28"/>
        <end position="55"/>
    </location>
</feature>
<gene>
    <name evidence="3" type="ORF">LHA26_04740</name>
</gene>
<reference evidence="3" key="1">
    <citation type="journal article" date="2022" name="Toxins">
        <title>Genomic Analysis of Sphingopyxis sp. USTB-05 for Biodegrading Cyanobacterial Hepatotoxins.</title>
        <authorList>
            <person name="Liu C."/>
            <person name="Xu Q."/>
            <person name="Zhao Z."/>
            <person name="Zhang H."/>
            <person name="Liu X."/>
            <person name="Yin C."/>
            <person name="Liu Y."/>
            <person name="Yan H."/>
        </authorList>
    </citation>
    <scope>NUCLEOTIDE SEQUENCE</scope>
    <source>
        <strain evidence="3">NBD5</strain>
    </source>
</reference>
<proteinExistence type="predicted"/>
<dbReference type="Proteomes" id="UP001056937">
    <property type="component" value="Chromosome 1"/>
</dbReference>
<dbReference type="InterPro" id="IPR022016">
    <property type="entry name" value="DUF3597"/>
</dbReference>
<accession>A0ABY4XA23</accession>
<feature type="region of interest" description="Disordered" evidence="1">
    <location>
        <begin position="17"/>
        <end position="55"/>
    </location>
</feature>
<feature type="domain" description="DUF3597" evidence="2">
    <location>
        <begin position="3"/>
        <end position="136"/>
    </location>
</feature>
<evidence type="ECO:0000256" key="1">
    <source>
        <dbReference type="SAM" id="MobiDB-lite"/>
    </source>
</evidence>
<sequence>MSIFGTILNKIFHHGGAGSAPAQPAPQPAAAAPASPSAAAAPSPAPAPAAAAAPAQPVDVEAVLTDMAQQQGGGGNWRTSIVDLLKLLDLDSSLTARKALADELNVHVGADGSAEENIALHKAVMRKLAENGGKVPADLRD</sequence>
<evidence type="ECO:0000259" key="2">
    <source>
        <dbReference type="Pfam" id="PF12200"/>
    </source>
</evidence>
<dbReference type="EMBL" id="CP084930">
    <property type="protein sequence ID" value="USI73779.1"/>
    <property type="molecule type" value="Genomic_DNA"/>
</dbReference>
<dbReference type="RefSeq" id="WP_252167585.1">
    <property type="nucleotide sequence ID" value="NZ_CP084930.1"/>
</dbReference>